<keyword evidence="2" id="KW-0326">Glycosidase</keyword>
<dbReference type="SMART" id="SM00642">
    <property type="entry name" value="Aamy"/>
    <property type="match status" value="1"/>
</dbReference>
<protein>
    <submittedName>
        <fullName evidence="4">Alpha-amylase</fullName>
    </submittedName>
</protein>
<evidence type="ECO:0000313" key="5">
    <source>
        <dbReference type="Proteomes" id="UP000767327"/>
    </source>
</evidence>
<dbReference type="InterPro" id="IPR017853">
    <property type="entry name" value="GH"/>
</dbReference>
<dbReference type="SUPFAM" id="SSF51445">
    <property type="entry name" value="(Trans)glycosidases"/>
    <property type="match status" value="1"/>
</dbReference>
<gene>
    <name evidence="4" type="ORF">GXW98_07725</name>
</gene>
<sequence>MTTRHQADDHDAGISPEVHSHHAAHSTAPCVTDSVLWHVYPLGFVGATIRPDSPAERHCIRGLDALIPWLDYAAELGCTGLLLGPIFQSETHGYDTLDFSHIDDRLGGDAAFDRLAEACSHKGLRLILDGVFNHVGRNHPAVKAALAEDSDSPWKNIVALKASDEDASQAGLQSPESRLPLFEGHDSLVELNHNSPKTVEYVAEVMKSWLDRGADGWRLDAAYAVDPEFWARTLPLVRTTHPETWIFGEVIHGDYPAFVRDSTTDSVTQYELWKSIWSSISEGNFFELDWNLQRHSTFLDSFIPQTFIGNHDVTRIASRVGAQGAILALAVLMTVGGTPSVYYGDEIGMTGIKEERLGGDDAVRPSFPDQPGALHINEHAEELAVFDAHRALIALRHRFPWLQQARTESEHLENRSYTYRSTSCDGHAWIVTQLNLAPSPYVTIHDAFGTQLYDSRQGAA</sequence>
<dbReference type="GO" id="GO:0016798">
    <property type="term" value="F:hydrolase activity, acting on glycosyl bonds"/>
    <property type="evidence" value="ECO:0007669"/>
    <property type="project" value="UniProtKB-KW"/>
</dbReference>
<dbReference type="PANTHER" id="PTHR10357:SF210">
    <property type="entry name" value="MALTODEXTRIN GLUCOSIDASE"/>
    <property type="match status" value="1"/>
</dbReference>
<evidence type="ECO:0000313" key="4">
    <source>
        <dbReference type="EMBL" id="NLT80154.1"/>
    </source>
</evidence>
<evidence type="ECO:0000256" key="2">
    <source>
        <dbReference type="ARBA" id="ARBA00023295"/>
    </source>
</evidence>
<dbReference type="RefSeq" id="WP_273174219.1">
    <property type="nucleotide sequence ID" value="NZ_JAAXZR010000025.1"/>
</dbReference>
<dbReference type="PANTHER" id="PTHR10357">
    <property type="entry name" value="ALPHA-AMYLASE FAMILY MEMBER"/>
    <property type="match status" value="1"/>
</dbReference>
<reference evidence="4" key="1">
    <citation type="journal article" date="2020" name="Biotechnol. Biofuels">
        <title>New insights from the biogas microbiome by comprehensive genome-resolved metagenomics of nearly 1600 species originating from multiple anaerobic digesters.</title>
        <authorList>
            <person name="Campanaro S."/>
            <person name="Treu L."/>
            <person name="Rodriguez-R L.M."/>
            <person name="Kovalovszki A."/>
            <person name="Ziels R.M."/>
            <person name="Maus I."/>
            <person name="Zhu X."/>
            <person name="Kougias P.G."/>
            <person name="Basile A."/>
            <person name="Luo G."/>
            <person name="Schluter A."/>
            <person name="Konstantinidis K.T."/>
            <person name="Angelidaki I."/>
        </authorList>
    </citation>
    <scope>NUCLEOTIDE SEQUENCE</scope>
    <source>
        <strain evidence="4">AS01afH2WH_6</strain>
    </source>
</reference>
<dbReference type="GO" id="GO:0005975">
    <property type="term" value="P:carbohydrate metabolic process"/>
    <property type="evidence" value="ECO:0007669"/>
    <property type="project" value="InterPro"/>
</dbReference>
<accession>A0A971CZU0</accession>
<dbReference type="EMBL" id="JAAXZR010000025">
    <property type="protein sequence ID" value="NLT80154.1"/>
    <property type="molecule type" value="Genomic_DNA"/>
</dbReference>
<dbReference type="CDD" id="cd11354">
    <property type="entry name" value="AmyAc_bac_CMD_like"/>
    <property type="match status" value="1"/>
</dbReference>
<dbReference type="InterPro" id="IPR006047">
    <property type="entry name" value="GH13_cat_dom"/>
</dbReference>
<dbReference type="Gene3D" id="3.20.20.80">
    <property type="entry name" value="Glycosidases"/>
    <property type="match status" value="1"/>
</dbReference>
<comment type="caution">
    <text evidence="4">The sequence shown here is derived from an EMBL/GenBank/DDBJ whole genome shotgun (WGS) entry which is preliminary data.</text>
</comment>
<reference evidence="4" key="2">
    <citation type="submission" date="2020-01" db="EMBL/GenBank/DDBJ databases">
        <authorList>
            <person name="Campanaro S."/>
        </authorList>
    </citation>
    <scope>NUCLEOTIDE SEQUENCE</scope>
    <source>
        <strain evidence="4">AS01afH2WH_6</strain>
    </source>
</reference>
<evidence type="ECO:0000256" key="1">
    <source>
        <dbReference type="ARBA" id="ARBA00022801"/>
    </source>
</evidence>
<dbReference type="AlphaFoldDB" id="A0A971CZU0"/>
<dbReference type="Pfam" id="PF00128">
    <property type="entry name" value="Alpha-amylase"/>
    <property type="match status" value="1"/>
</dbReference>
<evidence type="ECO:0000259" key="3">
    <source>
        <dbReference type="SMART" id="SM00642"/>
    </source>
</evidence>
<feature type="domain" description="Glycosyl hydrolase family 13 catalytic" evidence="3">
    <location>
        <begin position="38"/>
        <end position="396"/>
    </location>
</feature>
<organism evidence="4 5">
    <name type="scientific">Bifidobacterium crudilactis</name>
    <dbReference type="NCBI Taxonomy" id="327277"/>
    <lineage>
        <taxon>Bacteria</taxon>
        <taxon>Bacillati</taxon>
        <taxon>Actinomycetota</taxon>
        <taxon>Actinomycetes</taxon>
        <taxon>Bifidobacteriales</taxon>
        <taxon>Bifidobacteriaceae</taxon>
        <taxon>Bifidobacterium</taxon>
    </lineage>
</organism>
<keyword evidence="1" id="KW-0378">Hydrolase</keyword>
<name>A0A971CZU0_9BIFI</name>
<dbReference type="Proteomes" id="UP000767327">
    <property type="component" value="Unassembled WGS sequence"/>
</dbReference>
<proteinExistence type="predicted"/>